<organism evidence="3 4">
    <name type="scientific">Elaphomyces granulatus</name>
    <dbReference type="NCBI Taxonomy" id="519963"/>
    <lineage>
        <taxon>Eukaryota</taxon>
        <taxon>Fungi</taxon>
        <taxon>Dikarya</taxon>
        <taxon>Ascomycota</taxon>
        <taxon>Pezizomycotina</taxon>
        <taxon>Eurotiomycetes</taxon>
        <taxon>Eurotiomycetidae</taxon>
        <taxon>Eurotiales</taxon>
        <taxon>Elaphomycetaceae</taxon>
        <taxon>Elaphomyces</taxon>
    </lineage>
</organism>
<dbReference type="AlphaFoldDB" id="A0A232M4Z9"/>
<comment type="caution">
    <text evidence="3">The sequence shown here is derived from an EMBL/GenBank/DDBJ whole genome shotgun (WGS) entry which is preliminary data.</text>
</comment>
<dbReference type="InterPro" id="IPR037045">
    <property type="entry name" value="S8pro/Inhibitor_I9_sf"/>
</dbReference>
<dbReference type="Proteomes" id="UP000243515">
    <property type="component" value="Unassembled WGS sequence"/>
</dbReference>
<evidence type="ECO:0000313" key="4">
    <source>
        <dbReference type="Proteomes" id="UP000243515"/>
    </source>
</evidence>
<feature type="chain" id="PRO_5012692073" description="Inhibitor I9 domain-containing protein" evidence="2">
    <location>
        <begin position="20"/>
        <end position="121"/>
    </location>
</feature>
<dbReference type="PANTHER" id="PTHR28288:SF1">
    <property type="entry name" value="INHIBITOR I9 DOMAIN-CONTAINING PROTEIN"/>
    <property type="match status" value="1"/>
</dbReference>
<evidence type="ECO:0000256" key="2">
    <source>
        <dbReference type="SAM" id="SignalP"/>
    </source>
</evidence>
<dbReference type="SUPFAM" id="SSF54897">
    <property type="entry name" value="Protease propeptides/inhibitors"/>
    <property type="match status" value="1"/>
</dbReference>
<accession>A0A232M4Z9</accession>
<evidence type="ECO:0000313" key="3">
    <source>
        <dbReference type="EMBL" id="OXV11147.1"/>
    </source>
</evidence>
<evidence type="ECO:0000256" key="1">
    <source>
        <dbReference type="ARBA" id="ARBA00038069"/>
    </source>
</evidence>
<comment type="similarity">
    <text evidence="1">Belongs to the protease inhibitor I9 family.</text>
</comment>
<gene>
    <name evidence="3" type="ORF">Egran_01096</name>
</gene>
<dbReference type="EMBL" id="NPHW01002587">
    <property type="protein sequence ID" value="OXV11147.1"/>
    <property type="molecule type" value="Genomic_DNA"/>
</dbReference>
<dbReference type="InterPro" id="IPR052471">
    <property type="entry name" value="PBI_I9"/>
</dbReference>
<dbReference type="PANTHER" id="PTHR28288">
    <property type="entry name" value="PROTEASE B INHIBITOR 2"/>
    <property type="match status" value="1"/>
</dbReference>
<feature type="signal peptide" evidence="2">
    <location>
        <begin position="1"/>
        <end position="19"/>
    </location>
</feature>
<proteinExistence type="inferred from homology"/>
<keyword evidence="4" id="KW-1185">Reference proteome</keyword>
<name>A0A232M4Z9_9EURO</name>
<dbReference type="OrthoDB" id="3888684at2759"/>
<reference evidence="3 4" key="1">
    <citation type="journal article" date="2015" name="Environ. Microbiol.">
        <title>Metagenome sequence of Elaphomyces granulatus from sporocarp tissue reveals Ascomycota ectomycorrhizal fingerprints of genome expansion and a Proteobacteria-rich microbiome.</title>
        <authorList>
            <person name="Quandt C.A."/>
            <person name="Kohler A."/>
            <person name="Hesse C.N."/>
            <person name="Sharpton T.J."/>
            <person name="Martin F."/>
            <person name="Spatafora J.W."/>
        </authorList>
    </citation>
    <scope>NUCLEOTIDE SEQUENCE [LARGE SCALE GENOMIC DNA]</scope>
    <source>
        <strain evidence="3 4">OSC145934</strain>
    </source>
</reference>
<dbReference type="Gene3D" id="3.30.70.80">
    <property type="entry name" value="Peptidase S8 propeptide/proteinase inhibitor I9"/>
    <property type="match status" value="1"/>
</dbReference>
<protein>
    <recommendedName>
        <fullName evidence="5">Inhibitor I9 domain-containing protein</fullName>
    </recommendedName>
</protein>
<dbReference type="GO" id="GO:0042144">
    <property type="term" value="P:vacuole fusion, non-autophagic"/>
    <property type="evidence" value="ECO:0007669"/>
    <property type="project" value="TreeGrafter"/>
</dbReference>
<keyword evidence="2" id="KW-0732">Signal</keyword>
<sequence length="121" mass="13223">MKLLSSILLFGLLMPFAGAAQSYKSFIVTYPQDTPDSLLCLVKEAITKAGGIITHEYHLIKYSILTTSAQFFELEVLIHNIRGFAAKASADAVETILTLSAEYTPLIEEDKVVSINGDLVD</sequence>
<evidence type="ECO:0008006" key="5">
    <source>
        <dbReference type="Google" id="ProtNLM"/>
    </source>
</evidence>
<dbReference type="GO" id="GO:0004866">
    <property type="term" value="F:endopeptidase inhibitor activity"/>
    <property type="evidence" value="ECO:0007669"/>
    <property type="project" value="TreeGrafter"/>
</dbReference>